<reference evidence="2" key="3">
    <citation type="submission" date="2025-09" db="UniProtKB">
        <authorList>
            <consortium name="Ensembl"/>
        </authorList>
    </citation>
    <scope>IDENTIFICATION</scope>
</reference>
<dbReference type="Pfam" id="PF12937">
    <property type="entry name" value="F-box-like"/>
    <property type="match status" value="1"/>
</dbReference>
<dbReference type="InterPro" id="IPR036047">
    <property type="entry name" value="F-box-like_dom_sf"/>
</dbReference>
<sequence>SFTPSPPTIYLITPAVYQSPPTVYHSHLLTPCYLLKVCLRMEFRGAAPGELKLSHEEFVNDARLQPKTRSNSYTLIHAFLYSHIQTFWCLFQDSLHYLERLPDQLLMHILSFLNNHDICRLGQTSQRFRKVISLCISQSEF</sequence>
<dbReference type="Gene3D" id="1.20.1280.50">
    <property type="match status" value="1"/>
</dbReference>
<dbReference type="InterPro" id="IPR001810">
    <property type="entry name" value="F-box_dom"/>
</dbReference>
<reference evidence="2" key="2">
    <citation type="submission" date="2025-08" db="UniProtKB">
        <authorList>
            <consortium name="Ensembl"/>
        </authorList>
    </citation>
    <scope>IDENTIFICATION</scope>
</reference>
<name>A0AAR2K0K6_PYGNA</name>
<dbReference type="Proteomes" id="UP001501920">
    <property type="component" value="Chromosome 7"/>
</dbReference>
<evidence type="ECO:0000313" key="3">
    <source>
        <dbReference type="Proteomes" id="UP001501920"/>
    </source>
</evidence>
<dbReference type="SUPFAM" id="SSF81383">
    <property type="entry name" value="F-box domain"/>
    <property type="match status" value="1"/>
</dbReference>
<feature type="domain" description="F-box" evidence="1">
    <location>
        <begin position="95"/>
        <end position="141"/>
    </location>
</feature>
<proteinExistence type="predicted"/>
<keyword evidence="3" id="KW-1185">Reference proteome</keyword>
<dbReference type="AlphaFoldDB" id="A0AAR2K0K6"/>
<dbReference type="PROSITE" id="PS50181">
    <property type="entry name" value="FBOX"/>
    <property type="match status" value="1"/>
</dbReference>
<reference evidence="2 3" key="1">
    <citation type="submission" date="2020-10" db="EMBL/GenBank/DDBJ databases">
        <title>Pygocentrus nattereri (red-bellied piranha) genome, fPygNat1, primary haplotype.</title>
        <authorList>
            <person name="Myers G."/>
            <person name="Meyer A."/>
            <person name="Karagic N."/>
            <person name="Pippel M."/>
            <person name="Winkler S."/>
            <person name="Tracey A."/>
            <person name="Wood J."/>
            <person name="Formenti G."/>
            <person name="Howe K."/>
            <person name="Fedrigo O."/>
            <person name="Jarvis E.D."/>
        </authorList>
    </citation>
    <scope>NUCLEOTIDE SEQUENCE [LARGE SCALE GENOMIC DNA]</scope>
</reference>
<evidence type="ECO:0000313" key="2">
    <source>
        <dbReference type="Ensembl" id="ENSPNAP00000057843.1"/>
    </source>
</evidence>
<organism evidence="2 3">
    <name type="scientific">Pygocentrus nattereri</name>
    <name type="common">Red-bellied piranha</name>
    <dbReference type="NCBI Taxonomy" id="42514"/>
    <lineage>
        <taxon>Eukaryota</taxon>
        <taxon>Metazoa</taxon>
        <taxon>Chordata</taxon>
        <taxon>Craniata</taxon>
        <taxon>Vertebrata</taxon>
        <taxon>Euteleostomi</taxon>
        <taxon>Actinopterygii</taxon>
        <taxon>Neopterygii</taxon>
        <taxon>Teleostei</taxon>
        <taxon>Ostariophysi</taxon>
        <taxon>Characiformes</taxon>
        <taxon>Characoidei</taxon>
        <taxon>Pygocentrus</taxon>
    </lineage>
</organism>
<accession>A0AAR2K0K6</accession>
<dbReference type="Ensembl" id="ENSPNAT00000069439.1">
    <property type="protein sequence ID" value="ENSPNAP00000057843.1"/>
    <property type="gene ID" value="ENSPNAG00000033132.1"/>
</dbReference>
<dbReference type="SMART" id="SM00256">
    <property type="entry name" value="FBOX"/>
    <property type="match status" value="1"/>
</dbReference>
<evidence type="ECO:0000259" key="1">
    <source>
        <dbReference type="PROSITE" id="PS50181"/>
    </source>
</evidence>
<protein>
    <recommendedName>
        <fullName evidence="1">F-box domain-containing protein</fullName>
    </recommendedName>
</protein>